<evidence type="ECO:0000256" key="9">
    <source>
        <dbReference type="ARBA" id="ARBA00032526"/>
    </source>
</evidence>
<dbReference type="InterPro" id="IPR007213">
    <property type="entry name" value="Ppm1/Ppm2/Tcmp"/>
</dbReference>
<evidence type="ECO:0000313" key="12">
    <source>
        <dbReference type="Proteomes" id="UP000053611"/>
    </source>
</evidence>
<sequence>MLSSRSSIPCPGHSPCSHPLPPPEHLEARPHIPTTPSARRTTTQPSRGCESALRPSSRSSAVQLGYLADPFASLVYKLPSFGGGSARKAPLINVGTHHRTAALDAVVDSFLASAGGEAQIISLGAGSDTRFWRLHSRDASIARYVEVDFPHLTALKAQRIARNRQLSAALGSTSSPSPSSPYTVSHGGAALTAAQYALVPLDLRAPGALDALTPLLDASRPTLLLAECVFCYMSEEESRRVIQWFGTTFAHAAAAVYEMVGLDDAFGRVMHRNLAQRNLSLPGAVFASPQAQADRFTDTRLGAGAFTHAGAKSLWDVRGGLPRAELAR</sequence>
<dbReference type="PANTHER" id="PTHR13600">
    <property type="entry name" value="LEUCINE CARBOXYL METHYLTRANSFERASE"/>
    <property type="match status" value="1"/>
</dbReference>
<evidence type="ECO:0000256" key="4">
    <source>
        <dbReference type="ARBA" id="ARBA00017497"/>
    </source>
</evidence>
<keyword evidence="12" id="KW-1185">Reference proteome</keyword>
<dbReference type="RefSeq" id="XP_018277031.1">
    <property type="nucleotide sequence ID" value="XM_018423845.1"/>
</dbReference>
<name>A0A0J0XHD6_9TREE</name>
<keyword evidence="6 11" id="KW-0808">Transferase</keyword>
<dbReference type="InterPro" id="IPR029063">
    <property type="entry name" value="SAM-dependent_MTases_sf"/>
</dbReference>
<dbReference type="Gene3D" id="3.40.50.150">
    <property type="entry name" value="Vaccinia Virus protein VP39"/>
    <property type="match status" value="1"/>
</dbReference>
<dbReference type="OrthoDB" id="203237at2759"/>
<comment type="similarity">
    <text evidence="2">Belongs to the methyltransferase superfamily. LCMT family.</text>
</comment>
<comment type="catalytic activity">
    <reaction evidence="1">
        <text>[phosphatase 2A protein]-C-terminal L-leucine + S-adenosyl-L-methionine = [phosphatase 2A protein]-C-terminal L-leucine methyl ester + S-adenosyl-L-homocysteine</text>
        <dbReference type="Rhea" id="RHEA:48544"/>
        <dbReference type="Rhea" id="RHEA-COMP:12134"/>
        <dbReference type="Rhea" id="RHEA-COMP:12135"/>
        <dbReference type="ChEBI" id="CHEBI:57856"/>
        <dbReference type="ChEBI" id="CHEBI:59789"/>
        <dbReference type="ChEBI" id="CHEBI:90516"/>
        <dbReference type="ChEBI" id="CHEBI:90517"/>
        <dbReference type="EC" id="2.1.1.233"/>
    </reaction>
</comment>
<evidence type="ECO:0000256" key="8">
    <source>
        <dbReference type="ARBA" id="ARBA00029681"/>
    </source>
</evidence>
<evidence type="ECO:0000256" key="3">
    <source>
        <dbReference type="ARBA" id="ARBA00012834"/>
    </source>
</evidence>
<dbReference type="SUPFAM" id="SSF53335">
    <property type="entry name" value="S-adenosyl-L-methionine-dependent methyltransferases"/>
    <property type="match status" value="1"/>
</dbReference>
<evidence type="ECO:0000256" key="7">
    <source>
        <dbReference type="ARBA" id="ARBA00022691"/>
    </source>
</evidence>
<keyword evidence="5 11" id="KW-0489">Methyltransferase</keyword>
<evidence type="ECO:0000256" key="2">
    <source>
        <dbReference type="ARBA" id="ARBA00010703"/>
    </source>
</evidence>
<dbReference type="GO" id="GO:0032259">
    <property type="term" value="P:methylation"/>
    <property type="evidence" value="ECO:0007669"/>
    <property type="project" value="UniProtKB-KW"/>
</dbReference>
<dbReference type="GeneID" id="28984448"/>
<dbReference type="PANTHER" id="PTHR13600:SF21">
    <property type="entry name" value="LEUCINE CARBOXYL METHYLTRANSFERASE 1"/>
    <property type="match status" value="1"/>
</dbReference>
<dbReference type="Pfam" id="PF04072">
    <property type="entry name" value="LCM"/>
    <property type="match status" value="1"/>
</dbReference>
<evidence type="ECO:0000256" key="5">
    <source>
        <dbReference type="ARBA" id="ARBA00022603"/>
    </source>
</evidence>
<dbReference type="EMBL" id="KQ087233">
    <property type="protein sequence ID" value="KLT40540.1"/>
    <property type="molecule type" value="Genomic_DNA"/>
</dbReference>
<dbReference type="GO" id="GO:0018423">
    <property type="term" value="F:protein C-terminal leucine carboxyl O-methyltransferase activity"/>
    <property type="evidence" value="ECO:0007669"/>
    <property type="project" value="UniProtKB-EC"/>
</dbReference>
<dbReference type="Proteomes" id="UP000053611">
    <property type="component" value="Unassembled WGS sequence"/>
</dbReference>
<evidence type="ECO:0000256" key="6">
    <source>
        <dbReference type="ARBA" id="ARBA00022679"/>
    </source>
</evidence>
<evidence type="ECO:0000256" key="10">
    <source>
        <dbReference type="SAM" id="MobiDB-lite"/>
    </source>
</evidence>
<dbReference type="AlphaFoldDB" id="A0A0J0XHD6"/>
<feature type="compositionally biased region" description="Polar residues" evidence="10">
    <location>
        <begin position="34"/>
        <end position="46"/>
    </location>
</feature>
<accession>A0A0J0XHD6</accession>
<protein>
    <recommendedName>
        <fullName evidence="4">Leucine carboxyl methyltransferase 1</fullName>
        <ecNumber evidence="3">2.1.1.233</ecNumber>
    </recommendedName>
    <alternativeName>
        <fullName evidence="8">Protein phosphatase methyltransferase 1</fullName>
    </alternativeName>
    <alternativeName>
        <fullName evidence="9">[Phosphatase 2A protein]-leucine-carboxy methyltransferase 1</fullName>
    </alternativeName>
</protein>
<keyword evidence="7" id="KW-0949">S-adenosyl-L-methionine</keyword>
<feature type="region of interest" description="Disordered" evidence="10">
    <location>
        <begin position="1"/>
        <end position="56"/>
    </location>
</feature>
<evidence type="ECO:0000313" key="11">
    <source>
        <dbReference type="EMBL" id="KLT40540.1"/>
    </source>
</evidence>
<organism evidence="11 12">
    <name type="scientific">Cutaneotrichosporon oleaginosum</name>
    <dbReference type="NCBI Taxonomy" id="879819"/>
    <lineage>
        <taxon>Eukaryota</taxon>
        <taxon>Fungi</taxon>
        <taxon>Dikarya</taxon>
        <taxon>Basidiomycota</taxon>
        <taxon>Agaricomycotina</taxon>
        <taxon>Tremellomycetes</taxon>
        <taxon>Trichosporonales</taxon>
        <taxon>Trichosporonaceae</taxon>
        <taxon>Cutaneotrichosporon</taxon>
    </lineage>
</organism>
<evidence type="ECO:0000256" key="1">
    <source>
        <dbReference type="ARBA" id="ARBA00000724"/>
    </source>
</evidence>
<gene>
    <name evidence="11" type="ORF">CC85DRAFT_287381</name>
</gene>
<dbReference type="InterPro" id="IPR016651">
    <property type="entry name" value="LCMT1"/>
</dbReference>
<dbReference type="STRING" id="879819.A0A0J0XHD6"/>
<dbReference type="EC" id="2.1.1.233" evidence="3"/>
<reference evidence="11 12" key="1">
    <citation type="submission" date="2015-03" db="EMBL/GenBank/DDBJ databases">
        <title>Genomics and transcriptomics of the oil-accumulating basidiomycete yeast T. oleaginosus allow insights into substrate utilization and the diverse evolutionary trajectories of mating systems in fungi.</title>
        <authorList>
            <consortium name="DOE Joint Genome Institute"/>
            <person name="Kourist R."/>
            <person name="Kracht O."/>
            <person name="Bracharz F."/>
            <person name="Lipzen A."/>
            <person name="Nolan M."/>
            <person name="Ohm R."/>
            <person name="Grigoriev I."/>
            <person name="Sun S."/>
            <person name="Heitman J."/>
            <person name="Bruck T."/>
            <person name="Nowrousian M."/>
        </authorList>
    </citation>
    <scope>NUCLEOTIDE SEQUENCE [LARGE SCALE GENOMIC DNA]</scope>
    <source>
        <strain evidence="11 12">IBC0246</strain>
    </source>
</reference>
<proteinExistence type="inferred from homology"/>